<keyword evidence="2" id="KW-1185">Reference proteome</keyword>
<dbReference type="EMBL" id="JABSTQ010009109">
    <property type="protein sequence ID" value="KAG0432874.1"/>
    <property type="molecule type" value="Genomic_DNA"/>
</dbReference>
<name>A0AC60QHL4_IXOPE</name>
<evidence type="ECO:0000313" key="1">
    <source>
        <dbReference type="EMBL" id="KAG0432874.1"/>
    </source>
</evidence>
<evidence type="ECO:0000313" key="2">
    <source>
        <dbReference type="Proteomes" id="UP000805193"/>
    </source>
</evidence>
<reference evidence="1 2" key="1">
    <citation type="journal article" date="2020" name="Cell">
        <title>Large-Scale Comparative Analyses of Tick Genomes Elucidate Their Genetic Diversity and Vector Capacities.</title>
        <authorList>
            <consortium name="Tick Genome and Microbiome Consortium (TIGMIC)"/>
            <person name="Jia N."/>
            <person name="Wang J."/>
            <person name="Shi W."/>
            <person name="Du L."/>
            <person name="Sun Y."/>
            <person name="Zhan W."/>
            <person name="Jiang J.F."/>
            <person name="Wang Q."/>
            <person name="Zhang B."/>
            <person name="Ji P."/>
            <person name="Bell-Sakyi L."/>
            <person name="Cui X.M."/>
            <person name="Yuan T.T."/>
            <person name="Jiang B.G."/>
            <person name="Yang W.F."/>
            <person name="Lam T.T."/>
            <person name="Chang Q.C."/>
            <person name="Ding S.J."/>
            <person name="Wang X.J."/>
            <person name="Zhu J.G."/>
            <person name="Ruan X.D."/>
            <person name="Zhao L."/>
            <person name="Wei J.T."/>
            <person name="Ye R.Z."/>
            <person name="Que T.C."/>
            <person name="Du C.H."/>
            <person name="Zhou Y.H."/>
            <person name="Cheng J.X."/>
            <person name="Dai P.F."/>
            <person name="Guo W.B."/>
            <person name="Han X.H."/>
            <person name="Huang E.J."/>
            <person name="Li L.F."/>
            <person name="Wei W."/>
            <person name="Gao Y.C."/>
            <person name="Liu J.Z."/>
            <person name="Shao H.Z."/>
            <person name="Wang X."/>
            <person name="Wang C.C."/>
            <person name="Yang T.C."/>
            <person name="Huo Q.B."/>
            <person name="Li W."/>
            <person name="Chen H.Y."/>
            <person name="Chen S.E."/>
            <person name="Zhou L.G."/>
            <person name="Ni X.B."/>
            <person name="Tian J.H."/>
            <person name="Sheng Y."/>
            <person name="Liu T."/>
            <person name="Pan Y.S."/>
            <person name="Xia L.Y."/>
            <person name="Li J."/>
            <person name="Zhao F."/>
            <person name="Cao W.C."/>
        </authorList>
    </citation>
    <scope>NUCLEOTIDE SEQUENCE [LARGE SCALE GENOMIC DNA]</scope>
    <source>
        <strain evidence="1">Iper-2018</strain>
    </source>
</reference>
<accession>A0AC60QHL4</accession>
<dbReference type="Proteomes" id="UP000805193">
    <property type="component" value="Unassembled WGS sequence"/>
</dbReference>
<organism evidence="1 2">
    <name type="scientific">Ixodes persulcatus</name>
    <name type="common">Taiga tick</name>
    <dbReference type="NCBI Taxonomy" id="34615"/>
    <lineage>
        <taxon>Eukaryota</taxon>
        <taxon>Metazoa</taxon>
        <taxon>Ecdysozoa</taxon>
        <taxon>Arthropoda</taxon>
        <taxon>Chelicerata</taxon>
        <taxon>Arachnida</taxon>
        <taxon>Acari</taxon>
        <taxon>Parasitiformes</taxon>
        <taxon>Ixodida</taxon>
        <taxon>Ixodoidea</taxon>
        <taxon>Ixodidae</taxon>
        <taxon>Ixodinae</taxon>
        <taxon>Ixodes</taxon>
    </lineage>
</organism>
<proteinExistence type="predicted"/>
<comment type="caution">
    <text evidence="1">The sequence shown here is derived from an EMBL/GenBank/DDBJ whole genome shotgun (WGS) entry which is preliminary data.</text>
</comment>
<protein>
    <submittedName>
        <fullName evidence="1">Uncharacterized protein</fullName>
    </submittedName>
</protein>
<sequence length="754" mass="82805">MSLSRKCSFNLNWTNPDISTNASWIRPIPNDPNSAHCTMCCKKFSLSNMGNRAITTHVEAAASASLYPLMFPMCETARKMQLGKDKLVQPDRTFIRYDFVTIPGGLGTKKDRCLFLFSDLLLITSIKRKSGTMRKTSPSSCSPSGFGFAVFDMNKYKLLLRFSLDNLDILKTADVGLKRAIREAENLEEDVSLISQISELVSRLNCPHQALDDTVRDMMTSLNKQLAERQSYDLQLLNLQLTVTTQEGVESLTIIFPSTEKRSSWELAFNEAKQKLALSTDRRPPPEFLHPVPIRKTRAGLQFTCAVATLGLNAHGLRDVWVCNSDGYVGQVCVLSLQPEPTVMSCNGVCNARILCIASIPAASPVMMSLGRRKSIVPDSNVLVSTDTEDKEPDAGQQTQSNNGNIQLDSDSSDEEEEESEDHSESQDDERLSASQETPKVPKEEVEEMDNHFPTMWLGTEDGWRDGFLLWLSPDSRASWLNSIPNITRGGGWNTSEPQKVLVGSSVSPVLRMLAVAGRLWCGCQNYIKVLSTASLEHSFQVSSDATRAVLCMVTSGLGVWLAIQHSAVIRLFHATTYEHKDIAYVYVCCRCFIARRVSDAACDDIIRQHKAACLRVTALLACKDLLWVGTSAGVLLTLPLPHLTSNTSRLGCPPNIAGVPHGHTGHVRFLTAVETTEPPGRHHHHRSLRCSRGDGGAATGASLAGRRASLTPAAGCRLLVISGGDGYEDFRNAGLTEAAGRDDSTNHLLLWQV</sequence>
<gene>
    <name evidence="1" type="ORF">HPB47_020428</name>
</gene>